<dbReference type="NCBIfam" id="TIGR01692">
    <property type="entry name" value="HIBADH"/>
    <property type="match status" value="1"/>
</dbReference>
<dbReference type="InterPro" id="IPR015815">
    <property type="entry name" value="HIBADH-related"/>
</dbReference>
<keyword evidence="3 6" id="KW-0560">Oxidoreductase</keyword>
<dbReference type="InterPro" id="IPR008927">
    <property type="entry name" value="6-PGluconate_DH-like_C_sf"/>
</dbReference>
<comment type="caution">
    <text evidence="9">The sequence shown here is derived from an EMBL/GenBank/DDBJ whole genome shotgun (WGS) entry which is preliminary data.</text>
</comment>
<dbReference type="PANTHER" id="PTHR22981:SF7">
    <property type="entry name" value="3-HYDROXYISOBUTYRATE DEHYDROGENASE, MITOCHONDRIAL"/>
    <property type="match status" value="1"/>
</dbReference>
<keyword evidence="2 6" id="KW-0101">Branched-chain amino acid catabolism</keyword>
<keyword evidence="4 6" id="KW-0520">NAD</keyword>
<comment type="similarity">
    <text evidence="1 6">Belongs to the HIBADH-related family.</text>
</comment>
<comment type="catalytic activity">
    <reaction evidence="6">
        <text>3-hydroxy-2-methylpropanoate + NAD(+) = 2-methyl-3-oxopropanoate + NADH + H(+)</text>
        <dbReference type="Rhea" id="RHEA:17681"/>
        <dbReference type="ChEBI" id="CHEBI:11805"/>
        <dbReference type="ChEBI" id="CHEBI:15378"/>
        <dbReference type="ChEBI" id="CHEBI:57540"/>
        <dbReference type="ChEBI" id="CHEBI:57700"/>
        <dbReference type="ChEBI" id="CHEBI:57945"/>
        <dbReference type="EC" id="1.1.1.31"/>
    </reaction>
</comment>
<gene>
    <name evidence="9" type="primary">mmsB</name>
    <name evidence="9" type="ORF">FEZ63_04520</name>
</gene>
<dbReference type="Gene3D" id="3.40.50.720">
    <property type="entry name" value="NAD(P)-binding Rossmann-like Domain"/>
    <property type="match status" value="1"/>
</dbReference>
<dbReference type="EMBL" id="VCMV01000004">
    <property type="protein sequence ID" value="KAB0268708.1"/>
    <property type="molecule type" value="Genomic_DNA"/>
</dbReference>
<dbReference type="GO" id="GO:0050661">
    <property type="term" value="F:NADP binding"/>
    <property type="evidence" value="ECO:0007669"/>
    <property type="project" value="InterPro"/>
</dbReference>
<evidence type="ECO:0000256" key="1">
    <source>
        <dbReference type="ARBA" id="ARBA00009080"/>
    </source>
</evidence>
<evidence type="ECO:0000259" key="8">
    <source>
        <dbReference type="Pfam" id="PF14833"/>
    </source>
</evidence>
<dbReference type="GO" id="GO:0008442">
    <property type="term" value="F:3-hydroxyisobutyrate dehydrogenase activity"/>
    <property type="evidence" value="ECO:0007669"/>
    <property type="project" value="UniProtKB-EC"/>
</dbReference>
<dbReference type="InterPro" id="IPR011548">
    <property type="entry name" value="HIBADH"/>
</dbReference>
<proteinExistence type="inferred from homology"/>
<dbReference type="InterPro" id="IPR013328">
    <property type="entry name" value="6PGD_dom2"/>
</dbReference>
<dbReference type="InterPro" id="IPR006115">
    <property type="entry name" value="6PGDH_NADP-bd"/>
</dbReference>
<evidence type="ECO:0000256" key="2">
    <source>
        <dbReference type="ARBA" id="ARBA00022456"/>
    </source>
</evidence>
<evidence type="ECO:0000256" key="4">
    <source>
        <dbReference type="ARBA" id="ARBA00023027"/>
    </source>
</evidence>
<organism evidence="9 10">
    <name type="scientific">Microvirga brassicacearum</name>
    <dbReference type="NCBI Taxonomy" id="2580413"/>
    <lineage>
        <taxon>Bacteria</taxon>
        <taxon>Pseudomonadati</taxon>
        <taxon>Pseudomonadota</taxon>
        <taxon>Alphaproteobacteria</taxon>
        <taxon>Hyphomicrobiales</taxon>
        <taxon>Methylobacteriaceae</taxon>
        <taxon>Microvirga</taxon>
    </lineage>
</organism>
<dbReference type="GO" id="GO:0006574">
    <property type="term" value="P:L-valine catabolic process"/>
    <property type="evidence" value="ECO:0007669"/>
    <property type="project" value="UniProtKB-UniPathway"/>
</dbReference>
<evidence type="ECO:0000259" key="7">
    <source>
        <dbReference type="Pfam" id="PF03446"/>
    </source>
</evidence>
<evidence type="ECO:0000256" key="3">
    <source>
        <dbReference type="ARBA" id="ARBA00023002"/>
    </source>
</evidence>
<dbReference type="InterPro" id="IPR036291">
    <property type="entry name" value="NAD(P)-bd_dom_sf"/>
</dbReference>
<dbReference type="GO" id="GO:0051287">
    <property type="term" value="F:NAD binding"/>
    <property type="evidence" value="ECO:0007669"/>
    <property type="project" value="InterPro"/>
</dbReference>
<keyword evidence="10" id="KW-1185">Reference proteome</keyword>
<accession>A0A5N3PG37</accession>
<dbReference type="UniPathway" id="UPA00362"/>
<dbReference type="InterPro" id="IPR029154">
    <property type="entry name" value="HIBADH-like_NADP-bd"/>
</dbReference>
<dbReference type="OrthoDB" id="9812907at2"/>
<dbReference type="EC" id="1.1.1.31" evidence="6"/>
<dbReference type="RefSeq" id="WP_150942443.1">
    <property type="nucleotide sequence ID" value="NZ_VCMV01000004.1"/>
</dbReference>
<feature type="active site" evidence="5">
    <location>
        <position position="213"/>
    </location>
</feature>
<dbReference type="PANTHER" id="PTHR22981">
    <property type="entry name" value="3-HYDROXYISOBUTYRATE DEHYDROGENASE-RELATED"/>
    <property type="match status" value="1"/>
</dbReference>
<dbReference type="Gene3D" id="1.10.1040.10">
    <property type="entry name" value="N-(1-d-carboxylethyl)-l-norvaline Dehydrogenase, domain 2"/>
    <property type="match status" value="1"/>
</dbReference>
<evidence type="ECO:0000256" key="6">
    <source>
        <dbReference type="RuleBase" id="RU910714"/>
    </source>
</evidence>
<dbReference type="SUPFAM" id="SSF48179">
    <property type="entry name" value="6-phosphogluconate dehydrogenase C-terminal domain-like"/>
    <property type="match status" value="1"/>
</dbReference>
<evidence type="ECO:0000313" key="10">
    <source>
        <dbReference type="Proteomes" id="UP000325684"/>
    </source>
</evidence>
<sequence length="340" mass="35025">MGERVKSVCSQIHRSQLTIHSILLTTHHSLLTIRYSPFAQTRSAHMTSIAFIGLGNMGGPMAANLTKAGHRVMGFDLSEVSRDHAKADGVAIAASAPAAVAEADVVITMLPAGKHVISVWSEILPSVKAGALVIDCSTIDVDSARQAHAMAAEKGLMSLDAPVSGGVGGAKGATLTFMAGGSSEAFAKAEPILAQMGKRVVHCGEAGAGQAAKICNNMILGVSMIGVAEAFVLAEKLGLSHQALYDVASTSSGQCWSLTTYCPVPGPVPTSPANNDYKPGFAAALMLKDLKLSQDAARSAGAATPMGAEAEKLYGLFNDAGHEGVDFSGIINFLRERAPA</sequence>
<dbReference type="InterPro" id="IPR002204">
    <property type="entry name" value="3-OH-isobutyrate_DH-rel_CS"/>
</dbReference>
<feature type="domain" description="3-hydroxyisobutyrate dehydrogenase-like NAD-binding" evidence="8">
    <location>
        <begin position="207"/>
        <end position="333"/>
    </location>
</feature>
<reference evidence="9 10" key="1">
    <citation type="journal article" date="2019" name="Microorganisms">
        <title>Genome Insights into the Novel Species Microvirga brassicacearum, a Rapeseed Endophyte with Biotechnological Potential.</title>
        <authorList>
            <person name="Jimenez-Gomez A."/>
            <person name="Saati-Santamaria Z."/>
            <person name="Igual J.M."/>
            <person name="Rivas R."/>
            <person name="Mateos P.F."/>
            <person name="Garcia-Fraile P."/>
        </authorList>
    </citation>
    <scope>NUCLEOTIDE SEQUENCE [LARGE SCALE GENOMIC DNA]</scope>
    <source>
        <strain evidence="9 10">CDVBN77</strain>
    </source>
</reference>
<feature type="domain" description="6-phosphogluconate dehydrogenase NADP-binding" evidence="7">
    <location>
        <begin position="48"/>
        <end position="204"/>
    </location>
</feature>
<protein>
    <recommendedName>
        <fullName evidence="6">3-hydroxyisobutyrate dehydrogenase</fullName>
        <shortName evidence="6">HIBADH</shortName>
        <ecNumber evidence="6">1.1.1.31</ecNumber>
    </recommendedName>
</protein>
<dbReference type="PROSITE" id="PS00895">
    <property type="entry name" value="3_HYDROXYISOBUT_DH"/>
    <property type="match status" value="1"/>
</dbReference>
<dbReference type="Pfam" id="PF14833">
    <property type="entry name" value="NAD_binding_11"/>
    <property type="match status" value="1"/>
</dbReference>
<name>A0A5N3PG37_9HYPH</name>
<dbReference type="SUPFAM" id="SSF51735">
    <property type="entry name" value="NAD(P)-binding Rossmann-fold domains"/>
    <property type="match status" value="1"/>
</dbReference>
<comment type="pathway">
    <text evidence="6">Amino-acid degradation; L-valine degradation.</text>
</comment>
<evidence type="ECO:0000313" key="9">
    <source>
        <dbReference type="EMBL" id="KAB0268708.1"/>
    </source>
</evidence>
<evidence type="ECO:0000256" key="5">
    <source>
        <dbReference type="PIRSR" id="PIRSR000103-1"/>
    </source>
</evidence>
<dbReference type="AlphaFoldDB" id="A0A5N3PG37"/>
<dbReference type="Proteomes" id="UP000325684">
    <property type="component" value="Unassembled WGS sequence"/>
</dbReference>
<dbReference type="PIRSF" id="PIRSF000103">
    <property type="entry name" value="HIBADH"/>
    <property type="match status" value="1"/>
</dbReference>
<dbReference type="FunFam" id="1.10.1040.10:FF:000006">
    <property type="entry name" value="3-hydroxyisobutyrate dehydrogenase"/>
    <property type="match status" value="1"/>
</dbReference>
<dbReference type="Pfam" id="PF03446">
    <property type="entry name" value="NAD_binding_2"/>
    <property type="match status" value="1"/>
</dbReference>